<sequence>MIELGEYLLTSNRTTNTLVLYDMSFVEITRRVFTTDEFGTVKDMAKIASSRFAVLWSMSLWCEFWNIGWCELYLMKLKDDLCGFLVVNQLRLSIPHPSSICYKRNFIFVAVTHFLWESFIQQTPIEGVEHEPKYEKSAKRKYTHSLLSKSIRILDVDPDFVMYVCDKKRKHFYIFGKDTFSDSLMISEETTH</sequence>
<accession>A0A9D4GM00</accession>
<dbReference type="AlphaFoldDB" id="A0A9D4GM00"/>
<gene>
    <name evidence="1" type="ORF">DPMN_121027</name>
</gene>
<evidence type="ECO:0000313" key="2">
    <source>
        <dbReference type="Proteomes" id="UP000828390"/>
    </source>
</evidence>
<organism evidence="1 2">
    <name type="scientific">Dreissena polymorpha</name>
    <name type="common">Zebra mussel</name>
    <name type="synonym">Mytilus polymorpha</name>
    <dbReference type="NCBI Taxonomy" id="45954"/>
    <lineage>
        <taxon>Eukaryota</taxon>
        <taxon>Metazoa</taxon>
        <taxon>Spiralia</taxon>
        <taxon>Lophotrochozoa</taxon>
        <taxon>Mollusca</taxon>
        <taxon>Bivalvia</taxon>
        <taxon>Autobranchia</taxon>
        <taxon>Heteroconchia</taxon>
        <taxon>Euheterodonta</taxon>
        <taxon>Imparidentia</taxon>
        <taxon>Neoheterodontei</taxon>
        <taxon>Myida</taxon>
        <taxon>Dreissenoidea</taxon>
        <taxon>Dreissenidae</taxon>
        <taxon>Dreissena</taxon>
    </lineage>
</organism>
<comment type="caution">
    <text evidence="1">The sequence shown here is derived from an EMBL/GenBank/DDBJ whole genome shotgun (WGS) entry which is preliminary data.</text>
</comment>
<protein>
    <submittedName>
        <fullName evidence="1">Uncharacterized protein</fullName>
    </submittedName>
</protein>
<proteinExistence type="predicted"/>
<keyword evidence="2" id="KW-1185">Reference proteome</keyword>
<name>A0A9D4GM00_DREPO</name>
<reference evidence="1" key="2">
    <citation type="submission" date="2020-11" db="EMBL/GenBank/DDBJ databases">
        <authorList>
            <person name="McCartney M.A."/>
            <person name="Auch B."/>
            <person name="Kono T."/>
            <person name="Mallez S."/>
            <person name="Becker A."/>
            <person name="Gohl D.M."/>
            <person name="Silverstein K.A.T."/>
            <person name="Koren S."/>
            <person name="Bechman K.B."/>
            <person name="Herman A."/>
            <person name="Abrahante J.E."/>
            <person name="Garbe J."/>
        </authorList>
    </citation>
    <scope>NUCLEOTIDE SEQUENCE</scope>
    <source>
        <strain evidence="1">Duluth1</strain>
        <tissue evidence="1">Whole animal</tissue>
    </source>
</reference>
<dbReference type="EMBL" id="JAIWYP010000005">
    <property type="protein sequence ID" value="KAH3819293.1"/>
    <property type="molecule type" value="Genomic_DNA"/>
</dbReference>
<reference evidence="1" key="1">
    <citation type="journal article" date="2019" name="bioRxiv">
        <title>The Genome of the Zebra Mussel, Dreissena polymorpha: A Resource for Invasive Species Research.</title>
        <authorList>
            <person name="McCartney M.A."/>
            <person name="Auch B."/>
            <person name="Kono T."/>
            <person name="Mallez S."/>
            <person name="Zhang Y."/>
            <person name="Obille A."/>
            <person name="Becker A."/>
            <person name="Abrahante J.E."/>
            <person name="Garbe J."/>
            <person name="Badalamenti J.P."/>
            <person name="Herman A."/>
            <person name="Mangelson H."/>
            <person name="Liachko I."/>
            <person name="Sullivan S."/>
            <person name="Sone E.D."/>
            <person name="Koren S."/>
            <person name="Silverstein K.A.T."/>
            <person name="Beckman K.B."/>
            <person name="Gohl D.M."/>
        </authorList>
    </citation>
    <scope>NUCLEOTIDE SEQUENCE</scope>
    <source>
        <strain evidence="1">Duluth1</strain>
        <tissue evidence="1">Whole animal</tissue>
    </source>
</reference>
<dbReference type="Proteomes" id="UP000828390">
    <property type="component" value="Unassembled WGS sequence"/>
</dbReference>
<evidence type="ECO:0000313" key="1">
    <source>
        <dbReference type="EMBL" id="KAH3819293.1"/>
    </source>
</evidence>